<feature type="DNA-binding region" description="H-T-H motif" evidence="4">
    <location>
        <begin position="38"/>
        <end position="57"/>
    </location>
</feature>
<evidence type="ECO:0000256" key="2">
    <source>
        <dbReference type="ARBA" id="ARBA00023125"/>
    </source>
</evidence>
<sequence length="191" mass="21315">MHQPELPSLRERKKIKTRAAIREAALQLFLAQGYAETTIDQIVDKADVSARTFYRYFGVKEALLICDQFGPIVSAFEDAPRDLSPAAAYKHAVNAYFAGLTDEERHDAIVTQHLLYTVPEARGLLYSAYVDLIERLADALERRLDRPSDLAERRVISGAIVGVLIAASDGAPLPEQELVRSFDILEAKMGW</sequence>
<keyword evidence="1" id="KW-0805">Transcription regulation</keyword>
<dbReference type="GO" id="GO:0000976">
    <property type="term" value="F:transcription cis-regulatory region binding"/>
    <property type="evidence" value="ECO:0007669"/>
    <property type="project" value="TreeGrafter"/>
</dbReference>
<dbReference type="PANTHER" id="PTHR30055">
    <property type="entry name" value="HTH-TYPE TRANSCRIPTIONAL REGULATOR RUTR"/>
    <property type="match status" value="1"/>
</dbReference>
<dbReference type="SUPFAM" id="SSF46689">
    <property type="entry name" value="Homeodomain-like"/>
    <property type="match status" value="1"/>
</dbReference>
<dbReference type="Pfam" id="PF00440">
    <property type="entry name" value="TetR_N"/>
    <property type="match status" value="1"/>
</dbReference>
<dbReference type="PRINTS" id="PR00455">
    <property type="entry name" value="HTHTETR"/>
</dbReference>
<dbReference type="InterPro" id="IPR050109">
    <property type="entry name" value="HTH-type_TetR-like_transc_reg"/>
</dbReference>
<proteinExistence type="predicted"/>
<protein>
    <submittedName>
        <fullName evidence="6">TetR family transcriptional regulator</fullName>
    </submittedName>
</protein>
<dbReference type="InterPro" id="IPR041347">
    <property type="entry name" value="MftR_C"/>
</dbReference>
<dbReference type="InterPro" id="IPR009057">
    <property type="entry name" value="Homeodomain-like_sf"/>
</dbReference>
<dbReference type="GO" id="GO:0003700">
    <property type="term" value="F:DNA-binding transcription factor activity"/>
    <property type="evidence" value="ECO:0007669"/>
    <property type="project" value="TreeGrafter"/>
</dbReference>
<organism evidence="6 7">
    <name type="scientific">Mycolicibacterium iranicum</name>
    <name type="common">Mycobacterium iranicum</name>
    <dbReference type="NCBI Taxonomy" id="912594"/>
    <lineage>
        <taxon>Bacteria</taxon>
        <taxon>Bacillati</taxon>
        <taxon>Actinomycetota</taxon>
        <taxon>Actinomycetes</taxon>
        <taxon>Mycobacteriales</taxon>
        <taxon>Mycobacteriaceae</taxon>
        <taxon>Mycolicibacterium</taxon>
    </lineage>
</organism>
<keyword evidence="3" id="KW-0804">Transcription</keyword>
<dbReference type="InterPro" id="IPR001647">
    <property type="entry name" value="HTH_TetR"/>
</dbReference>
<dbReference type="Proteomes" id="UP000078396">
    <property type="component" value="Unassembled WGS sequence"/>
</dbReference>
<name>A0A178LQ70_MYCIR</name>
<evidence type="ECO:0000313" key="7">
    <source>
        <dbReference type="Proteomes" id="UP000078396"/>
    </source>
</evidence>
<evidence type="ECO:0000256" key="4">
    <source>
        <dbReference type="PROSITE-ProRule" id="PRU00335"/>
    </source>
</evidence>
<evidence type="ECO:0000259" key="5">
    <source>
        <dbReference type="PROSITE" id="PS50977"/>
    </source>
</evidence>
<dbReference type="OrthoDB" id="4143918at2"/>
<comment type="caution">
    <text evidence="6">The sequence shown here is derived from an EMBL/GenBank/DDBJ whole genome shotgun (WGS) entry which is preliminary data.</text>
</comment>
<reference evidence="6 7" key="1">
    <citation type="submission" date="2016-04" db="EMBL/GenBank/DDBJ databases">
        <title>Draft Genome Sequences of Staphylococcus capitis Strain H36, S. capitis Strain H65, S. cohnii Strain H62, S. hominis Strain H69, Mycobacterium iranicum Strain H39, Plantibacter sp. Strain H53, Pseudomonas oryzihabitans Strain H72, and Microbacterium sp. Strain H83, isolated from residential settings.</title>
        <authorList>
            <person name="Lymperopoulou D."/>
            <person name="Adams R.I."/>
            <person name="Lindow S."/>
            <person name="Coil D.A."/>
            <person name="Jospin G."/>
            <person name="Eisen J.A."/>
        </authorList>
    </citation>
    <scope>NUCLEOTIDE SEQUENCE [LARGE SCALE GENOMIC DNA]</scope>
    <source>
        <strain evidence="6 7">H39</strain>
    </source>
</reference>
<dbReference type="Pfam" id="PF17754">
    <property type="entry name" value="TetR_C_14"/>
    <property type="match status" value="1"/>
</dbReference>
<dbReference type="Gene3D" id="1.10.357.10">
    <property type="entry name" value="Tetracycline Repressor, domain 2"/>
    <property type="match status" value="1"/>
</dbReference>
<dbReference type="STRING" id="912594.AWC12_24830"/>
<keyword evidence="2 4" id="KW-0238">DNA-binding</keyword>
<dbReference type="PANTHER" id="PTHR30055:SF238">
    <property type="entry name" value="MYCOFACTOCIN BIOSYNTHESIS TRANSCRIPTIONAL REGULATOR MFTR-RELATED"/>
    <property type="match status" value="1"/>
</dbReference>
<accession>A0A178LQ70</accession>
<dbReference type="EMBL" id="LWCS01000046">
    <property type="protein sequence ID" value="OAN33902.1"/>
    <property type="molecule type" value="Genomic_DNA"/>
</dbReference>
<gene>
    <name evidence="6" type="ORF">A4X20_27460</name>
</gene>
<dbReference type="RefSeq" id="WP_064283999.1">
    <property type="nucleotide sequence ID" value="NZ_LWCS01000046.1"/>
</dbReference>
<evidence type="ECO:0000256" key="3">
    <source>
        <dbReference type="ARBA" id="ARBA00023163"/>
    </source>
</evidence>
<dbReference type="AlphaFoldDB" id="A0A178LQ70"/>
<evidence type="ECO:0000313" key="6">
    <source>
        <dbReference type="EMBL" id="OAN33902.1"/>
    </source>
</evidence>
<dbReference type="eggNOG" id="COG1309">
    <property type="taxonomic scope" value="Bacteria"/>
</dbReference>
<dbReference type="PROSITE" id="PS50977">
    <property type="entry name" value="HTH_TETR_2"/>
    <property type="match status" value="1"/>
</dbReference>
<feature type="domain" description="HTH tetR-type" evidence="5">
    <location>
        <begin position="15"/>
        <end position="75"/>
    </location>
</feature>
<evidence type="ECO:0000256" key="1">
    <source>
        <dbReference type="ARBA" id="ARBA00023015"/>
    </source>
</evidence>